<dbReference type="GO" id="GO:0000776">
    <property type="term" value="C:kinetochore"/>
    <property type="evidence" value="ECO:0007669"/>
    <property type="project" value="TreeGrafter"/>
</dbReference>
<feature type="domain" description="G-patch" evidence="1">
    <location>
        <begin position="37"/>
        <end position="62"/>
    </location>
</feature>
<dbReference type="Pfam" id="PF01585">
    <property type="entry name" value="G-patch"/>
    <property type="match status" value="1"/>
</dbReference>
<name>A0A0C2D6T8_9BILA</name>
<gene>
    <name evidence="2" type="ORF">ANCDUO_11972</name>
</gene>
<dbReference type="PANTHER" id="PTHR21032:SF0">
    <property type="entry name" value="G PATCH DOMAIN-CONTAINING PROTEIN 11"/>
    <property type="match status" value="1"/>
</dbReference>
<dbReference type="OrthoDB" id="786951at2759"/>
<proteinExistence type="predicted"/>
<dbReference type="PANTHER" id="PTHR21032">
    <property type="entry name" value="G PATCH DOMAIN-CONTAINING PROTEIN 11"/>
    <property type="match status" value="1"/>
</dbReference>
<dbReference type="InterPro" id="IPR039249">
    <property type="entry name" value="GPATCH11"/>
</dbReference>
<dbReference type="InterPro" id="IPR000467">
    <property type="entry name" value="G_patch_dom"/>
</dbReference>
<evidence type="ECO:0000313" key="3">
    <source>
        <dbReference type="Proteomes" id="UP000054047"/>
    </source>
</evidence>
<sequence length="75" mass="8446">MGDEEDDYMSDNFLMMTQDVKPEKVLREEALSKPVPETSKGFALMAKMGFKPGMSLGKKKDGKRFANSHVFMLPT</sequence>
<organism evidence="2 3">
    <name type="scientific">Ancylostoma duodenale</name>
    <dbReference type="NCBI Taxonomy" id="51022"/>
    <lineage>
        <taxon>Eukaryota</taxon>
        <taxon>Metazoa</taxon>
        <taxon>Ecdysozoa</taxon>
        <taxon>Nematoda</taxon>
        <taxon>Chromadorea</taxon>
        <taxon>Rhabditida</taxon>
        <taxon>Rhabditina</taxon>
        <taxon>Rhabditomorpha</taxon>
        <taxon>Strongyloidea</taxon>
        <taxon>Ancylostomatidae</taxon>
        <taxon>Ancylostomatinae</taxon>
        <taxon>Ancylostoma</taxon>
    </lineage>
</organism>
<dbReference type="PROSITE" id="PS50174">
    <property type="entry name" value="G_PATCH"/>
    <property type="match status" value="1"/>
</dbReference>
<evidence type="ECO:0000313" key="2">
    <source>
        <dbReference type="EMBL" id="KIH57832.1"/>
    </source>
</evidence>
<dbReference type="Proteomes" id="UP000054047">
    <property type="component" value="Unassembled WGS sequence"/>
</dbReference>
<reference evidence="2 3" key="1">
    <citation type="submission" date="2013-12" db="EMBL/GenBank/DDBJ databases">
        <title>Draft genome of the parsitic nematode Ancylostoma duodenale.</title>
        <authorList>
            <person name="Mitreva M."/>
        </authorList>
    </citation>
    <scope>NUCLEOTIDE SEQUENCE [LARGE SCALE GENOMIC DNA]</scope>
    <source>
        <strain evidence="2 3">Zhejiang</strain>
    </source>
</reference>
<dbReference type="GO" id="GO:0003676">
    <property type="term" value="F:nucleic acid binding"/>
    <property type="evidence" value="ECO:0007669"/>
    <property type="project" value="InterPro"/>
</dbReference>
<evidence type="ECO:0000259" key="1">
    <source>
        <dbReference type="PROSITE" id="PS50174"/>
    </source>
</evidence>
<keyword evidence="3" id="KW-1185">Reference proteome</keyword>
<protein>
    <recommendedName>
        <fullName evidence="1">G-patch domain-containing protein</fullName>
    </recommendedName>
</protein>
<accession>A0A0C2D6T8</accession>
<dbReference type="EMBL" id="KN733890">
    <property type="protein sequence ID" value="KIH57832.1"/>
    <property type="molecule type" value="Genomic_DNA"/>
</dbReference>
<dbReference type="AlphaFoldDB" id="A0A0C2D6T8"/>